<evidence type="ECO:0000256" key="7">
    <source>
        <dbReference type="ARBA" id="ARBA00093625"/>
    </source>
</evidence>
<sequence length="339" mass="37898">MLAAWLLRALRPVSRVSDAGHWRGLSSFPLENRSLLRIQGPDTEPFLQGLLTNDVGRMRTEDRRVLYAHLLNVQGRTLYDVILYRLSERQDEELNILLECDSSILDSIQKHLKVYKIRRKVNLLPCPELSLWAVLPSESNENVSTILENSLDSSTFLTPDPRVEAMGWRLVTSKDQNVLSAFPGMQIGDIKQYHKYRYKKGVPEGVRDLPPGVALPLESNLAYMNGISFSKGCYIGQELTARTHHTGVIRKRLMPIQLMLPLPPGLGAIPSGAEISTVSGKSAGKYRAGEDATGLALLRLAHINDPLRVNVSDSFIDLTTSLPEWWPQDGNSELNIPQL</sequence>
<organism evidence="9 10">
    <name type="scientific">Pleurodeles waltl</name>
    <name type="common">Iberian ribbed newt</name>
    <dbReference type="NCBI Taxonomy" id="8319"/>
    <lineage>
        <taxon>Eukaryota</taxon>
        <taxon>Metazoa</taxon>
        <taxon>Chordata</taxon>
        <taxon>Craniata</taxon>
        <taxon>Vertebrata</taxon>
        <taxon>Euteleostomi</taxon>
        <taxon>Amphibia</taxon>
        <taxon>Batrachia</taxon>
        <taxon>Caudata</taxon>
        <taxon>Salamandroidea</taxon>
        <taxon>Salamandridae</taxon>
        <taxon>Pleurodelinae</taxon>
        <taxon>Pleurodeles</taxon>
    </lineage>
</organism>
<evidence type="ECO:0000256" key="5">
    <source>
        <dbReference type="ARBA" id="ARBA00075513"/>
    </source>
</evidence>
<keyword evidence="2" id="KW-0809">Transit peptide</keyword>
<evidence type="ECO:0000256" key="2">
    <source>
        <dbReference type="ARBA" id="ARBA00022946"/>
    </source>
</evidence>
<evidence type="ECO:0000313" key="9">
    <source>
        <dbReference type="EMBL" id="KAJ1099281.1"/>
    </source>
</evidence>
<dbReference type="Proteomes" id="UP001066276">
    <property type="component" value="Chromosome 10"/>
</dbReference>
<dbReference type="PANTHER" id="PTHR22602:SF0">
    <property type="entry name" value="TRANSFERASE CAF17, MITOCHONDRIAL-RELATED"/>
    <property type="match status" value="1"/>
</dbReference>
<evidence type="ECO:0000256" key="1">
    <source>
        <dbReference type="ARBA" id="ARBA00004173"/>
    </source>
</evidence>
<dbReference type="Pfam" id="PF25455">
    <property type="entry name" value="Beta-barrel_CAF17_C"/>
    <property type="match status" value="1"/>
</dbReference>
<evidence type="ECO:0000256" key="4">
    <source>
        <dbReference type="ARBA" id="ARBA00023133"/>
    </source>
</evidence>
<gene>
    <name evidence="9" type="ORF">NDU88_004383</name>
</gene>
<dbReference type="GO" id="GO:0016226">
    <property type="term" value="P:iron-sulfur cluster assembly"/>
    <property type="evidence" value="ECO:0007669"/>
    <property type="project" value="TreeGrafter"/>
</dbReference>
<dbReference type="Gene3D" id="3.30.1360.120">
    <property type="entry name" value="Probable tRNA modification gtpase trme, domain 1"/>
    <property type="match status" value="1"/>
</dbReference>
<proteinExistence type="inferred from homology"/>
<evidence type="ECO:0000256" key="6">
    <source>
        <dbReference type="ARBA" id="ARBA00093447"/>
    </source>
</evidence>
<keyword evidence="3" id="KW-0496">Mitochondrion</keyword>
<keyword evidence="10" id="KW-1185">Reference proteome</keyword>
<protein>
    <recommendedName>
        <fullName evidence="7">Iron-sulfur cluster assembly factor IBA57, mitochondrial</fullName>
    </recommendedName>
    <alternativeName>
        <fullName evidence="5">Iron-sulfur cluster assembly factor homolog</fullName>
    </alternativeName>
</protein>
<dbReference type="GO" id="GO:0006783">
    <property type="term" value="P:heme biosynthetic process"/>
    <property type="evidence" value="ECO:0007669"/>
    <property type="project" value="UniProtKB-KW"/>
</dbReference>
<evidence type="ECO:0000259" key="8">
    <source>
        <dbReference type="Pfam" id="PF25455"/>
    </source>
</evidence>
<dbReference type="AlphaFoldDB" id="A0AAV7M7E0"/>
<dbReference type="EMBL" id="JANPWB010000014">
    <property type="protein sequence ID" value="KAJ1099281.1"/>
    <property type="molecule type" value="Genomic_DNA"/>
</dbReference>
<dbReference type="NCBIfam" id="TIGR03317">
    <property type="entry name" value="ygfZ_signature"/>
    <property type="match status" value="1"/>
</dbReference>
<dbReference type="PANTHER" id="PTHR22602">
    <property type="entry name" value="TRANSFERASE CAF17, MITOCHONDRIAL-RELATED"/>
    <property type="match status" value="1"/>
</dbReference>
<evidence type="ECO:0000256" key="3">
    <source>
        <dbReference type="ARBA" id="ARBA00023128"/>
    </source>
</evidence>
<dbReference type="InterPro" id="IPR045179">
    <property type="entry name" value="YgfZ/GcvT"/>
</dbReference>
<dbReference type="InterPro" id="IPR057460">
    <property type="entry name" value="CAF17_C"/>
</dbReference>
<dbReference type="FunFam" id="3.30.1360.120:FF:000015">
    <property type="entry name" value="IBA57, iron-sulfur cluster assembly"/>
    <property type="match status" value="1"/>
</dbReference>
<dbReference type="SUPFAM" id="SSF103025">
    <property type="entry name" value="Folate-binding domain"/>
    <property type="match status" value="1"/>
</dbReference>
<feature type="domain" description="CAF17 C-terminal" evidence="8">
    <location>
        <begin position="250"/>
        <end position="328"/>
    </location>
</feature>
<accession>A0AAV7M7E0</accession>
<name>A0AAV7M7E0_PLEWA</name>
<comment type="similarity">
    <text evidence="6">Belongs to the GcvT family. CAF17/IBA57 subfamily.</text>
</comment>
<evidence type="ECO:0000313" key="10">
    <source>
        <dbReference type="Proteomes" id="UP001066276"/>
    </source>
</evidence>
<dbReference type="InterPro" id="IPR027266">
    <property type="entry name" value="TrmE/GcvT-like"/>
</dbReference>
<dbReference type="GO" id="GO:0005759">
    <property type="term" value="C:mitochondrial matrix"/>
    <property type="evidence" value="ECO:0007669"/>
    <property type="project" value="TreeGrafter"/>
</dbReference>
<dbReference type="InterPro" id="IPR017703">
    <property type="entry name" value="YgfZ/GCV_T_CS"/>
</dbReference>
<comment type="caution">
    <text evidence="9">The sequence shown here is derived from an EMBL/GenBank/DDBJ whole genome shotgun (WGS) entry which is preliminary data.</text>
</comment>
<comment type="subcellular location">
    <subcellularLocation>
        <location evidence="1">Mitochondrion</location>
    </subcellularLocation>
</comment>
<keyword evidence="4" id="KW-0350">Heme biosynthesis</keyword>
<reference evidence="9" key="1">
    <citation type="journal article" date="2022" name="bioRxiv">
        <title>Sequencing and chromosome-scale assembly of the giantPleurodeles waltlgenome.</title>
        <authorList>
            <person name="Brown T."/>
            <person name="Elewa A."/>
            <person name="Iarovenko S."/>
            <person name="Subramanian E."/>
            <person name="Araus A.J."/>
            <person name="Petzold A."/>
            <person name="Susuki M."/>
            <person name="Suzuki K.-i.T."/>
            <person name="Hayashi T."/>
            <person name="Toyoda A."/>
            <person name="Oliveira C."/>
            <person name="Osipova E."/>
            <person name="Leigh N.D."/>
            <person name="Simon A."/>
            <person name="Yun M.H."/>
        </authorList>
    </citation>
    <scope>NUCLEOTIDE SEQUENCE</scope>
    <source>
        <strain evidence="9">20211129_DDA</strain>
        <tissue evidence="9">Liver</tissue>
    </source>
</reference>